<accession>A0A090IXJ9</accession>
<dbReference type="PANTHER" id="PTHR30588">
    <property type="entry name" value="BRANCHED-CHAIN AMINO ACID TRANSPORT SYSTEM 2 CARRIER PROTEIN"/>
    <property type="match status" value="1"/>
</dbReference>
<feature type="transmembrane region" description="Helical" evidence="9">
    <location>
        <begin position="117"/>
        <end position="140"/>
    </location>
</feature>
<keyword evidence="4" id="KW-1003">Cell membrane</keyword>
<feature type="transmembrane region" description="Helical" evidence="9">
    <location>
        <begin position="9"/>
        <end position="28"/>
    </location>
</feature>
<evidence type="ECO:0000256" key="6">
    <source>
        <dbReference type="ARBA" id="ARBA00022970"/>
    </source>
</evidence>
<dbReference type="GO" id="GO:0005304">
    <property type="term" value="F:L-valine transmembrane transporter activity"/>
    <property type="evidence" value="ECO:0007669"/>
    <property type="project" value="TreeGrafter"/>
</dbReference>
<feature type="transmembrane region" description="Helical" evidence="9">
    <location>
        <begin position="414"/>
        <end position="433"/>
    </location>
</feature>
<evidence type="ECO:0000256" key="8">
    <source>
        <dbReference type="ARBA" id="ARBA00023136"/>
    </source>
</evidence>
<feature type="transmembrane region" description="Helical" evidence="9">
    <location>
        <begin position="282"/>
        <end position="307"/>
    </location>
</feature>
<evidence type="ECO:0000256" key="9">
    <source>
        <dbReference type="RuleBase" id="RU362122"/>
    </source>
</evidence>
<dbReference type="InterPro" id="IPR004685">
    <property type="entry name" value="Brnchd-chn_aa_trnsp_Livcs"/>
</dbReference>
<dbReference type="NCBIfam" id="TIGR00796">
    <property type="entry name" value="livcs"/>
    <property type="match status" value="1"/>
</dbReference>
<name>A0A090IXJ9_9BACI</name>
<dbReference type="EMBL" id="CCRF01000044">
    <property type="protein sequence ID" value="CEE01183.1"/>
    <property type="molecule type" value="Genomic_DNA"/>
</dbReference>
<dbReference type="AlphaFoldDB" id="A0A090IXJ9"/>
<dbReference type="RefSeq" id="WP_034769360.1">
    <property type="nucleotide sequence ID" value="NZ_CCRF01000044.1"/>
</dbReference>
<organism evidence="10 11">
    <name type="scientific">Caldibacillus thermoamylovorans</name>
    <dbReference type="NCBI Taxonomy" id="35841"/>
    <lineage>
        <taxon>Bacteria</taxon>
        <taxon>Bacillati</taxon>
        <taxon>Bacillota</taxon>
        <taxon>Bacilli</taxon>
        <taxon>Bacillales</taxon>
        <taxon>Bacillaceae</taxon>
        <taxon>Caldibacillus</taxon>
    </lineage>
</organism>
<evidence type="ECO:0000256" key="2">
    <source>
        <dbReference type="ARBA" id="ARBA00008540"/>
    </source>
</evidence>
<dbReference type="GO" id="GO:0015820">
    <property type="term" value="P:L-leucine transport"/>
    <property type="evidence" value="ECO:0007669"/>
    <property type="project" value="TreeGrafter"/>
</dbReference>
<evidence type="ECO:0000313" key="11">
    <source>
        <dbReference type="Proteomes" id="UP000040576"/>
    </source>
</evidence>
<feature type="transmembrane region" description="Helical" evidence="9">
    <location>
        <begin position="75"/>
        <end position="97"/>
    </location>
</feature>
<dbReference type="GO" id="GO:0015190">
    <property type="term" value="F:L-leucine transmembrane transporter activity"/>
    <property type="evidence" value="ECO:0007669"/>
    <property type="project" value="TreeGrafter"/>
</dbReference>
<keyword evidence="11" id="KW-1185">Reference proteome</keyword>
<evidence type="ECO:0000313" key="10">
    <source>
        <dbReference type="EMBL" id="CEE01183.1"/>
    </source>
</evidence>
<comment type="function">
    <text evidence="9">Component of the transport system for branched-chain amino acids.</text>
</comment>
<protein>
    <recommendedName>
        <fullName evidence="9">Branched-chain amino acid transport system carrier protein</fullName>
    </recommendedName>
</protein>
<gene>
    <name evidence="10" type="ORF">BT1A1_1352</name>
</gene>
<dbReference type="GO" id="GO:0015818">
    <property type="term" value="P:isoleucine transport"/>
    <property type="evidence" value="ECO:0007669"/>
    <property type="project" value="TreeGrafter"/>
</dbReference>
<feature type="transmembrane region" description="Helical" evidence="9">
    <location>
        <begin position="319"/>
        <end position="339"/>
    </location>
</feature>
<feature type="transmembrane region" description="Helical" evidence="9">
    <location>
        <begin position="152"/>
        <end position="176"/>
    </location>
</feature>
<feature type="transmembrane region" description="Helical" evidence="9">
    <location>
        <begin position="229"/>
        <end position="253"/>
    </location>
</feature>
<dbReference type="Proteomes" id="UP000040576">
    <property type="component" value="Unassembled WGS sequence"/>
</dbReference>
<keyword evidence="6 9" id="KW-0029">Amino-acid transport</keyword>
<evidence type="ECO:0000256" key="5">
    <source>
        <dbReference type="ARBA" id="ARBA00022692"/>
    </source>
</evidence>
<sequence length="442" mass="47561">MKQLTKKEILFFGFTLFSMLFGAGNLIFPAYLGNAAGDNVWQAVTGFIISDAGLAILGFIAIANAGTSDILANRVHSTFAFLFPLAIYLAIGPGLAIPRAGSLAYEMGIKPFLPHTGAAASVGLLVFTIIFFSIVFWFAKSPSKLVDRVGKILTPILLILIFTVFVKSLFMDAVPLKNAVSPYKENPVIRGFLDGYQTMDGLCAFIYGIIFTNLFTVKKITNRSLQIKYLISFGLISGVLLSICYIIIAYLGAKALFPGTVDHGAVVLSIVMTQLLGNGGTVLLAILFSVACLSVCIGLVTSCAQYFTTVFSKISYIQWVLLLCVASGVVANLGLSQILKVSVPILGFLYPIAITLMILGILHSWLPSYSRPVYVITIIMVGLFSLLEIINSTIFNGEFNPYLLWIPLQTDGFGWITIGGIGFVLGSIAGKILPNTGHTNTA</sequence>
<keyword evidence="8 9" id="KW-0472">Membrane</keyword>
<keyword evidence="7 9" id="KW-1133">Transmembrane helix</keyword>
<evidence type="ECO:0000256" key="4">
    <source>
        <dbReference type="ARBA" id="ARBA00022475"/>
    </source>
</evidence>
<evidence type="ECO:0000256" key="1">
    <source>
        <dbReference type="ARBA" id="ARBA00004651"/>
    </source>
</evidence>
<keyword evidence="5 9" id="KW-0812">Transmembrane</keyword>
<dbReference type="Pfam" id="PF05525">
    <property type="entry name" value="Branch_AA_trans"/>
    <property type="match status" value="1"/>
</dbReference>
<feature type="transmembrane region" description="Helical" evidence="9">
    <location>
        <begin position="40"/>
        <end position="63"/>
    </location>
</feature>
<evidence type="ECO:0000256" key="3">
    <source>
        <dbReference type="ARBA" id="ARBA00022448"/>
    </source>
</evidence>
<dbReference type="GO" id="GO:0015188">
    <property type="term" value="F:L-isoleucine transmembrane transporter activity"/>
    <property type="evidence" value="ECO:0007669"/>
    <property type="project" value="TreeGrafter"/>
</dbReference>
<feature type="transmembrane region" description="Helical" evidence="9">
    <location>
        <begin position="345"/>
        <end position="366"/>
    </location>
</feature>
<dbReference type="GO" id="GO:0005886">
    <property type="term" value="C:plasma membrane"/>
    <property type="evidence" value="ECO:0007669"/>
    <property type="project" value="UniProtKB-SubCell"/>
</dbReference>
<feature type="transmembrane region" description="Helical" evidence="9">
    <location>
        <begin position="196"/>
        <end position="217"/>
    </location>
</feature>
<comment type="similarity">
    <text evidence="2 9">Belongs to the branched chain amino acid transporter family.</text>
</comment>
<comment type="subcellular location">
    <subcellularLocation>
        <location evidence="1 9">Cell membrane</location>
        <topology evidence="1 9">Multi-pass membrane protein</topology>
    </subcellularLocation>
</comment>
<proteinExistence type="inferred from homology"/>
<dbReference type="PANTHER" id="PTHR30588:SF0">
    <property type="entry name" value="BRANCHED-CHAIN AMINO ACID PERMEASE BRNQ"/>
    <property type="match status" value="1"/>
</dbReference>
<feature type="transmembrane region" description="Helical" evidence="9">
    <location>
        <begin position="373"/>
        <end position="394"/>
    </location>
</feature>
<evidence type="ECO:0000256" key="7">
    <source>
        <dbReference type="ARBA" id="ARBA00022989"/>
    </source>
</evidence>
<keyword evidence="3 9" id="KW-0813">Transport</keyword>
<reference evidence="10 11" key="1">
    <citation type="submission" date="2014-07" db="EMBL/GenBank/DDBJ databases">
        <authorList>
            <person name="Wibberg Daniel"/>
        </authorList>
    </citation>
    <scope>NUCLEOTIDE SEQUENCE [LARGE SCALE GENOMIC DNA]</scope>
</reference>